<evidence type="ECO:0000256" key="2">
    <source>
        <dbReference type="ARBA" id="ARBA00022598"/>
    </source>
</evidence>
<evidence type="ECO:0000256" key="1">
    <source>
        <dbReference type="ARBA" id="ARBA00006303"/>
    </source>
</evidence>
<evidence type="ECO:0000256" key="3">
    <source>
        <dbReference type="ARBA" id="ARBA00022741"/>
    </source>
</evidence>
<keyword evidence="2" id="KW-0436">Ligase</keyword>
<keyword evidence="6" id="KW-0030">Aminoacyl-tRNA synthetase</keyword>
<dbReference type="InterPro" id="IPR004115">
    <property type="entry name" value="GAD-like_sf"/>
</dbReference>
<comment type="similarity">
    <text evidence="1">Belongs to the class-II aminoacyl-tRNA synthetase family. Type 1 subfamily.</text>
</comment>
<dbReference type="NCBIfam" id="TIGR00459">
    <property type="entry name" value="aspS_bact"/>
    <property type="match status" value="1"/>
</dbReference>
<gene>
    <name evidence="8" type="ORF">EI97DRAFT_383005</name>
</gene>
<proteinExistence type="inferred from homology"/>
<keyword evidence="4" id="KW-0067">ATP-binding</keyword>
<dbReference type="PRINTS" id="PR01042">
    <property type="entry name" value="TRNASYNTHASP"/>
</dbReference>
<sequence length="602" mass="67049">MQPKAEISLSGYLGTRRVVSKKLAFALLRSHDQRICIQIVSYLGKEDAKDPKRVQTHETLCSLKDWTPVVVKGRLKTRSEPSKENTAMGIPLANDVELDLDSIEILNDVPKDLLLKEGTVFSPEQRHLQLRTDAELRQNLLFRHKVTQKARELLTSDMQLTEIETPILFKSTPEGAREFLVPTRTKGFAYALPQSPQQYKQILMASGFSGYFQFARCFRDEDLRADRQPEFTQLDMEMGFAGEEDIISTIEKLLKELWKQCLSEQVVTPFQRMTYAEAMASYGSDKPDMRLGMEIHNITEKLPQDLISKISDLKSPAVDAFRITVSDDPKVTRKFITDFLDSPEGQPFLVNPAGQPGVFVADASQPMQGLGALGYEFVMDIPDALALDNGDLLIIQARKNEPFSGGSTPLGNLRLAIHKAAVAQGLVPKPTGFHFVWITDFPLFTPSNDTDPGQGGSAGFSSTHHPFTAPKTAQDVDLLLTAPENVTAAHYDIVVNGVELGGGSRRIHNADVQEFILRDVLKMNAQRLEDFRHLLDVLKSGCPPHAGIALGWDRLVAVMLGKESVREVIAFPKSGKGEDMLVKSPNRVTKEQWDTYHLQLKG</sequence>
<evidence type="ECO:0000256" key="5">
    <source>
        <dbReference type="ARBA" id="ARBA00022917"/>
    </source>
</evidence>
<dbReference type="NCBIfam" id="NF001750">
    <property type="entry name" value="PRK00476.1"/>
    <property type="match status" value="1"/>
</dbReference>
<accession>A0A6A6JES6</accession>
<keyword evidence="9" id="KW-1185">Reference proteome</keyword>
<dbReference type="InterPro" id="IPR045864">
    <property type="entry name" value="aa-tRNA-synth_II/BPL/LPL"/>
</dbReference>
<dbReference type="GO" id="GO:0005739">
    <property type="term" value="C:mitochondrion"/>
    <property type="evidence" value="ECO:0007669"/>
    <property type="project" value="TreeGrafter"/>
</dbReference>
<dbReference type="RefSeq" id="XP_033651218.1">
    <property type="nucleotide sequence ID" value="XM_033795883.1"/>
</dbReference>
<dbReference type="Gene3D" id="3.30.930.10">
    <property type="entry name" value="Bira Bifunctional Protein, Domain 2"/>
    <property type="match status" value="1"/>
</dbReference>
<dbReference type="Pfam" id="PF00152">
    <property type="entry name" value="tRNA-synt_2"/>
    <property type="match status" value="1"/>
</dbReference>
<dbReference type="PROSITE" id="PS50862">
    <property type="entry name" value="AA_TRNA_LIGASE_II"/>
    <property type="match status" value="1"/>
</dbReference>
<dbReference type="Gene3D" id="3.30.1360.30">
    <property type="entry name" value="GAD-like domain"/>
    <property type="match status" value="1"/>
</dbReference>
<dbReference type="InterPro" id="IPR004524">
    <property type="entry name" value="Asp-tRNA-ligase_1"/>
</dbReference>
<dbReference type="OrthoDB" id="439710at2759"/>
<dbReference type="Proteomes" id="UP000800097">
    <property type="component" value="Unassembled WGS sequence"/>
</dbReference>
<dbReference type="Gene3D" id="2.40.50.140">
    <property type="entry name" value="Nucleic acid-binding proteins"/>
    <property type="match status" value="1"/>
</dbReference>
<name>A0A6A6JES6_WESOR</name>
<dbReference type="InterPro" id="IPR012340">
    <property type="entry name" value="NA-bd_OB-fold"/>
</dbReference>
<dbReference type="GO" id="GO:0004815">
    <property type="term" value="F:aspartate-tRNA ligase activity"/>
    <property type="evidence" value="ECO:0007669"/>
    <property type="project" value="TreeGrafter"/>
</dbReference>
<dbReference type="InterPro" id="IPR002312">
    <property type="entry name" value="Asp/Asn-tRNA-synth_IIb"/>
</dbReference>
<dbReference type="EMBL" id="ML986508">
    <property type="protein sequence ID" value="KAF2273679.1"/>
    <property type="molecule type" value="Genomic_DNA"/>
</dbReference>
<keyword evidence="3" id="KW-0547">Nucleotide-binding</keyword>
<dbReference type="GO" id="GO:0006422">
    <property type="term" value="P:aspartyl-tRNA aminoacylation"/>
    <property type="evidence" value="ECO:0007669"/>
    <property type="project" value="TreeGrafter"/>
</dbReference>
<keyword evidence="5" id="KW-0648">Protein biosynthesis</keyword>
<dbReference type="HAMAP" id="MF_00044">
    <property type="entry name" value="Asp_tRNA_synth_type1"/>
    <property type="match status" value="1"/>
</dbReference>
<dbReference type="GO" id="GO:0005524">
    <property type="term" value="F:ATP binding"/>
    <property type="evidence" value="ECO:0007669"/>
    <property type="project" value="UniProtKB-KW"/>
</dbReference>
<dbReference type="AlphaFoldDB" id="A0A6A6JES6"/>
<feature type="domain" description="Aminoacyl-transfer RNA synthetases class-II family profile" evidence="7">
    <location>
        <begin position="143"/>
        <end position="585"/>
    </location>
</feature>
<evidence type="ECO:0000313" key="8">
    <source>
        <dbReference type="EMBL" id="KAF2273679.1"/>
    </source>
</evidence>
<dbReference type="InterPro" id="IPR004364">
    <property type="entry name" value="Aa-tRNA-synt_II"/>
</dbReference>
<protein>
    <recommendedName>
        <fullName evidence="7">Aminoacyl-transfer RNA synthetases class-II family profile domain-containing protein</fullName>
    </recommendedName>
</protein>
<evidence type="ECO:0000256" key="6">
    <source>
        <dbReference type="ARBA" id="ARBA00023146"/>
    </source>
</evidence>
<dbReference type="GeneID" id="54549058"/>
<evidence type="ECO:0000256" key="4">
    <source>
        <dbReference type="ARBA" id="ARBA00022840"/>
    </source>
</evidence>
<evidence type="ECO:0000259" key="7">
    <source>
        <dbReference type="PROSITE" id="PS50862"/>
    </source>
</evidence>
<dbReference type="PANTHER" id="PTHR22594">
    <property type="entry name" value="ASPARTYL/LYSYL-TRNA SYNTHETASE"/>
    <property type="match status" value="1"/>
</dbReference>
<dbReference type="PANTHER" id="PTHR22594:SF5">
    <property type="entry name" value="ASPARTATE--TRNA LIGASE, MITOCHONDRIAL"/>
    <property type="match status" value="1"/>
</dbReference>
<organism evidence="8 9">
    <name type="scientific">Westerdykella ornata</name>
    <dbReference type="NCBI Taxonomy" id="318751"/>
    <lineage>
        <taxon>Eukaryota</taxon>
        <taxon>Fungi</taxon>
        <taxon>Dikarya</taxon>
        <taxon>Ascomycota</taxon>
        <taxon>Pezizomycotina</taxon>
        <taxon>Dothideomycetes</taxon>
        <taxon>Pleosporomycetidae</taxon>
        <taxon>Pleosporales</taxon>
        <taxon>Sporormiaceae</taxon>
        <taxon>Westerdykella</taxon>
    </lineage>
</organism>
<reference evidence="8" key="1">
    <citation type="journal article" date="2020" name="Stud. Mycol.">
        <title>101 Dothideomycetes genomes: a test case for predicting lifestyles and emergence of pathogens.</title>
        <authorList>
            <person name="Haridas S."/>
            <person name="Albert R."/>
            <person name="Binder M."/>
            <person name="Bloem J."/>
            <person name="Labutti K."/>
            <person name="Salamov A."/>
            <person name="Andreopoulos B."/>
            <person name="Baker S."/>
            <person name="Barry K."/>
            <person name="Bills G."/>
            <person name="Bluhm B."/>
            <person name="Cannon C."/>
            <person name="Castanera R."/>
            <person name="Culley D."/>
            <person name="Daum C."/>
            <person name="Ezra D."/>
            <person name="Gonzalez J."/>
            <person name="Henrissat B."/>
            <person name="Kuo A."/>
            <person name="Liang C."/>
            <person name="Lipzen A."/>
            <person name="Lutzoni F."/>
            <person name="Magnuson J."/>
            <person name="Mondo S."/>
            <person name="Nolan M."/>
            <person name="Ohm R."/>
            <person name="Pangilinan J."/>
            <person name="Park H.-J."/>
            <person name="Ramirez L."/>
            <person name="Alfaro M."/>
            <person name="Sun H."/>
            <person name="Tritt A."/>
            <person name="Yoshinaga Y."/>
            <person name="Zwiers L.-H."/>
            <person name="Turgeon B."/>
            <person name="Goodwin S."/>
            <person name="Spatafora J."/>
            <person name="Crous P."/>
            <person name="Grigoriev I."/>
        </authorList>
    </citation>
    <scope>NUCLEOTIDE SEQUENCE</scope>
    <source>
        <strain evidence="8">CBS 379.55</strain>
    </source>
</reference>
<dbReference type="InterPro" id="IPR006195">
    <property type="entry name" value="aa-tRNA-synth_II"/>
</dbReference>
<dbReference type="SUPFAM" id="SSF55681">
    <property type="entry name" value="Class II aaRS and biotin synthetases"/>
    <property type="match status" value="1"/>
</dbReference>
<evidence type="ECO:0000313" key="9">
    <source>
        <dbReference type="Proteomes" id="UP000800097"/>
    </source>
</evidence>